<dbReference type="InterPro" id="IPR000719">
    <property type="entry name" value="Prot_kinase_dom"/>
</dbReference>
<evidence type="ECO:0000259" key="7">
    <source>
        <dbReference type="PROSITE" id="PS50011"/>
    </source>
</evidence>
<dbReference type="PROSITE" id="PS00108">
    <property type="entry name" value="PROTEIN_KINASE_ST"/>
    <property type="match status" value="1"/>
</dbReference>
<accession>A0A919GUX9</accession>
<dbReference type="Pfam" id="PF13458">
    <property type="entry name" value="Peripla_BP_6"/>
    <property type="match status" value="1"/>
</dbReference>
<feature type="compositionally biased region" description="Basic and acidic residues" evidence="6">
    <location>
        <begin position="334"/>
        <end position="344"/>
    </location>
</feature>
<name>A0A919GUX9_9ACTN</name>
<feature type="compositionally biased region" description="Gly residues" evidence="6">
    <location>
        <begin position="409"/>
        <end position="425"/>
    </location>
</feature>
<keyword evidence="3 5" id="KW-0547">Nucleotide-binding</keyword>
<keyword evidence="9" id="KW-1185">Reference proteome</keyword>
<proteinExistence type="inferred from homology"/>
<gene>
    <name evidence="8" type="ORF">Sxan_24000</name>
</gene>
<reference evidence="8" key="1">
    <citation type="submission" date="2020-09" db="EMBL/GenBank/DDBJ databases">
        <title>Whole genome shotgun sequence of Streptomyces xanthophaeus NBRC 12829.</title>
        <authorList>
            <person name="Komaki H."/>
            <person name="Tamura T."/>
        </authorList>
    </citation>
    <scope>NUCLEOTIDE SEQUENCE</scope>
    <source>
        <strain evidence="8">NBRC 12829</strain>
    </source>
</reference>
<dbReference type="EMBL" id="BNEE01000006">
    <property type="protein sequence ID" value="GHI85036.1"/>
    <property type="molecule type" value="Genomic_DNA"/>
</dbReference>
<evidence type="ECO:0000313" key="8">
    <source>
        <dbReference type="EMBL" id="GHI85036.1"/>
    </source>
</evidence>
<evidence type="ECO:0000256" key="1">
    <source>
        <dbReference type="ARBA" id="ARBA00010062"/>
    </source>
</evidence>
<dbReference type="Gene3D" id="3.40.50.2300">
    <property type="match status" value="2"/>
</dbReference>
<evidence type="ECO:0000256" key="6">
    <source>
        <dbReference type="SAM" id="MobiDB-lite"/>
    </source>
</evidence>
<comment type="caution">
    <text evidence="8">The sequence shown here is derived from an EMBL/GenBank/DDBJ whole genome shotgun (WGS) entry which is preliminary data.</text>
</comment>
<dbReference type="PANTHER" id="PTHR47151">
    <property type="entry name" value="LEU/ILE/VAL-BINDING ABC TRANSPORTER SUBUNIT"/>
    <property type="match status" value="1"/>
</dbReference>
<dbReference type="SUPFAM" id="SSF56112">
    <property type="entry name" value="Protein kinase-like (PK-like)"/>
    <property type="match status" value="1"/>
</dbReference>
<dbReference type="PROSITE" id="PS00107">
    <property type="entry name" value="PROTEIN_KINASE_ATP"/>
    <property type="match status" value="1"/>
</dbReference>
<feature type="binding site" evidence="5">
    <location>
        <position position="45"/>
    </location>
    <ligand>
        <name>ATP</name>
        <dbReference type="ChEBI" id="CHEBI:30616"/>
    </ligand>
</feature>
<feature type="region of interest" description="Disordered" evidence="6">
    <location>
        <begin position="407"/>
        <end position="430"/>
    </location>
</feature>
<dbReference type="InterPro" id="IPR011009">
    <property type="entry name" value="Kinase-like_dom_sf"/>
</dbReference>
<feature type="domain" description="Protein kinase" evidence="7">
    <location>
        <begin position="15"/>
        <end position="274"/>
    </location>
</feature>
<evidence type="ECO:0000256" key="2">
    <source>
        <dbReference type="ARBA" id="ARBA00022729"/>
    </source>
</evidence>
<evidence type="ECO:0000256" key="4">
    <source>
        <dbReference type="ARBA" id="ARBA00022840"/>
    </source>
</evidence>
<dbReference type="InterPro" id="IPR028082">
    <property type="entry name" value="Peripla_BP_I"/>
</dbReference>
<comment type="similarity">
    <text evidence="1">Belongs to the leucine-binding protein family.</text>
</comment>
<dbReference type="InterPro" id="IPR028081">
    <property type="entry name" value="Leu-bd"/>
</dbReference>
<sequence>MRVTKQNSELIAGRYQLLERIGQGGMGRVWRGVDQQLFGREVAIKEILFPPGLDDGDRATLLGRFTGEARAAVTLSHPGIITIHDVVEHHGAPVIVMEFIRGESLAAAIRRQGRLPVQRVAEIGAAMLDALAEAHDARIVHRDIKPDNVLLTKDRVVITDFGIAHLADATTKLSHSGIVIGTPQYMPPEQLEGKRPTPANDLWALGATLYHAVEGRPPFDAEGLHALAVAVFTRPHLPPAHAGPLGPVLDALLTKDPAERAGAAEAAELLASVLGPARSRAGVGTEAADTAEPAPVPVPDAPTVTAPTPTEPEPPSLPPLPTPTARDWASTPDAPRRPVPDRPTVRPTPTPVPPAEDLVSLGGTVPEGRSQGASTRRRTLTRRSAVLGMAVATLAVGSALTWTLTRDGSPGGGSGGGGGGGGAAGSGSSASPVTVVIGVDAPLSGGLSSWGVGIKNSADLAAKTANRKHHVPGVNFEIKALDDEASPVKGGPNATRFIADDKVLGVVGPLNSGVAKTLVEPLAQANLINVSPANTDPALTLGPHWADGAKSRPHKTYFRTVATDVDQGPFAARYLHDEAGKTKLYVVDDKSAYGTSLTSGFTAEFTKLGGTVVGADHVDPTGSDFAGLAAKVRASGADAVYFGGYYTTAGPLSEQLKQAGVTVPLMGGDGVFDQQFITTNPKAEGDLATNIGVPAENLTGGEDFLSRYRTAGYPEEAGSYGPYAYDAAWTVIEAVKAVVAANGGTLPADARAKMPQAVAGLAFDGVTGRVSFDGYGDTLNRSLTVYAVKGGSWTAVKSGPRTP</sequence>
<feature type="region of interest" description="Disordered" evidence="6">
    <location>
        <begin position="281"/>
        <end position="381"/>
    </location>
</feature>
<dbReference type="Pfam" id="PF00069">
    <property type="entry name" value="Pkinase"/>
    <property type="match status" value="1"/>
</dbReference>
<organism evidence="8 9">
    <name type="scientific">Streptomyces xanthophaeus</name>
    <dbReference type="NCBI Taxonomy" id="67385"/>
    <lineage>
        <taxon>Bacteria</taxon>
        <taxon>Bacillati</taxon>
        <taxon>Actinomycetota</taxon>
        <taxon>Actinomycetes</taxon>
        <taxon>Kitasatosporales</taxon>
        <taxon>Streptomycetaceae</taxon>
        <taxon>Streptomyces</taxon>
    </lineage>
</organism>
<dbReference type="CDD" id="cd06342">
    <property type="entry name" value="PBP1_ABC_LIVBP-like"/>
    <property type="match status" value="1"/>
</dbReference>
<evidence type="ECO:0000313" key="9">
    <source>
        <dbReference type="Proteomes" id="UP000600026"/>
    </source>
</evidence>
<evidence type="ECO:0000256" key="5">
    <source>
        <dbReference type="PROSITE-ProRule" id="PRU10141"/>
    </source>
</evidence>
<dbReference type="SUPFAM" id="SSF53822">
    <property type="entry name" value="Periplasmic binding protein-like I"/>
    <property type="match status" value="1"/>
</dbReference>
<keyword evidence="2" id="KW-0732">Signal</keyword>
<dbReference type="Gene3D" id="3.30.200.20">
    <property type="entry name" value="Phosphorylase Kinase, domain 1"/>
    <property type="match status" value="1"/>
</dbReference>
<dbReference type="SMART" id="SM00220">
    <property type="entry name" value="S_TKc"/>
    <property type="match status" value="1"/>
</dbReference>
<dbReference type="Gene3D" id="1.10.510.10">
    <property type="entry name" value="Transferase(Phosphotransferase) domain 1"/>
    <property type="match status" value="1"/>
</dbReference>
<dbReference type="InterPro" id="IPR017441">
    <property type="entry name" value="Protein_kinase_ATP_BS"/>
</dbReference>
<dbReference type="Proteomes" id="UP000600026">
    <property type="component" value="Unassembled WGS sequence"/>
</dbReference>
<keyword evidence="4 5" id="KW-0067">ATP-binding</keyword>
<protein>
    <recommendedName>
        <fullName evidence="7">Protein kinase domain-containing protein</fullName>
    </recommendedName>
</protein>
<dbReference type="AlphaFoldDB" id="A0A919GUX9"/>
<dbReference type="PANTHER" id="PTHR47151:SF2">
    <property type="entry name" value="AMINO ACID BINDING PROTEIN"/>
    <property type="match status" value="1"/>
</dbReference>
<dbReference type="PROSITE" id="PS50011">
    <property type="entry name" value="PROTEIN_KINASE_DOM"/>
    <property type="match status" value="1"/>
</dbReference>
<dbReference type="GO" id="GO:0005524">
    <property type="term" value="F:ATP binding"/>
    <property type="evidence" value="ECO:0007669"/>
    <property type="project" value="UniProtKB-UniRule"/>
</dbReference>
<dbReference type="InterPro" id="IPR008271">
    <property type="entry name" value="Ser/Thr_kinase_AS"/>
</dbReference>
<dbReference type="GO" id="GO:0004672">
    <property type="term" value="F:protein kinase activity"/>
    <property type="evidence" value="ECO:0007669"/>
    <property type="project" value="InterPro"/>
</dbReference>
<evidence type="ECO:0000256" key="3">
    <source>
        <dbReference type="ARBA" id="ARBA00022741"/>
    </source>
</evidence>
<dbReference type="CDD" id="cd14014">
    <property type="entry name" value="STKc_PknB_like"/>
    <property type="match status" value="1"/>
</dbReference>
<feature type="compositionally biased region" description="Pro residues" evidence="6">
    <location>
        <begin position="309"/>
        <end position="322"/>
    </location>
</feature>